<sequence length="119" mass="13695">METEPPTIHKQRYECKWGGARFCANRQGILHYVQNDKLPNNPGILNITKDLQAMKPNRQPCTSQKNECKRSGARFSANRLEILHYVQNDKLPNNPVILSVTKDPQAMETEPQTMHKPKK</sequence>
<gene>
    <name evidence="1" type="ORF">IZT61_13225</name>
</gene>
<protein>
    <submittedName>
        <fullName evidence="1">Uncharacterized protein</fullName>
    </submittedName>
</protein>
<reference evidence="1 2" key="1">
    <citation type="submission" date="2020-11" db="EMBL/GenBank/DDBJ databases">
        <title>Pedobacter endophytica, an endophytic bacteria isolated form Carex pumila.</title>
        <authorList>
            <person name="Peng Y."/>
            <person name="Jiang L."/>
            <person name="Lee J."/>
        </authorList>
    </citation>
    <scope>NUCLEOTIDE SEQUENCE [LARGE SCALE GENOMIC DNA]</scope>
    <source>
        <strain evidence="1 2">JBR3-12</strain>
    </source>
</reference>
<dbReference type="KEGG" id="pex:IZT61_13225"/>
<organism evidence="1 2">
    <name type="scientific">Pedobacter endophyticus</name>
    <dbReference type="NCBI Taxonomy" id="2789740"/>
    <lineage>
        <taxon>Bacteria</taxon>
        <taxon>Pseudomonadati</taxon>
        <taxon>Bacteroidota</taxon>
        <taxon>Sphingobacteriia</taxon>
        <taxon>Sphingobacteriales</taxon>
        <taxon>Sphingobacteriaceae</taxon>
        <taxon>Pedobacter</taxon>
    </lineage>
</organism>
<dbReference type="RefSeq" id="WP_196097370.1">
    <property type="nucleotide sequence ID" value="NZ_CP064939.1"/>
</dbReference>
<proteinExistence type="predicted"/>
<name>A0A7U3Q5I0_9SPHI</name>
<keyword evidence="2" id="KW-1185">Reference proteome</keyword>
<evidence type="ECO:0000313" key="2">
    <source>
        <dbReference type="Proteomes" id="UP000594759"/>
    </source>
</evidence>
<dbReference type="EMBL" id="CP064939">
    <property type="protein sequence ID" value="QPH38060.1"/>
    <property type="molecule type" value="Genomic_DNA"/>
</dbReference>
<dbReference type="Proteomes" id="UP000594759">
    <property type="component" value="Chromosome"/>
</dbReference>
<dbReference type="AlphaFoldDB" id="A0A7U3Q5I0"/>
<evidence type="ECO:0000313" key="1">
    <source>
        <dbReference type="EMBL" id="QPH38060.1"/>
    </source>
</evidence>
<accession>A0A7U3Q5I0</accession>